<feature type="domain" description="Methyltransferase type 11" evidence="1">
    <location>
        <begin position="62"/>
        <end position="157"/>
    </location>
</feature>
<gene>
    <name evidence="2" type="ORF">ACFFNY_21265</name>
</gene>
<dbReference type="Proteomes" id="UP001589619">
    <property type="component" value="Unassembled WGS sequence"/>
</dbReference>
<dbReference type="CDD" id="cd02440">
    <property type="entry name" value="AdoMet_MTases"/>
    <property type="match status" value="1"/>
</dbReference>
<dbReference type="EMBL" id="JBHMAG010000014">
    <property type="protein sequence ID" value="MFB9754106.1"/>
    <property type="molecule type" value="Genomic_DNA"/>
</dbReference>
<dbReference type="Gene3D" id="3.40.50.150">
    <property type="entry name" value="Vaccinia Virus protein VP39"/>
    <property type="match status" value="1"/>
</dbReference>
<dbReference type="InterPro" id="IPR013216">
    <property type="entry name" value="Methyltransf_11"/>
</dbReference>
<keyword evidence="2" id="KW-0808">Transferase</keyword>
<sequence>MDIVKHNREAWNAQVDKGNSWTQPVSPEEVARARQGMYQIVLTPTKPIPTDWLGEVAGKEVLCLASGGGQQGPILAALGADVTVFDNSPRQLEQDLLVAERDKLTLILEQGDMRDLSRFKDESFDLIVHPVSNCFIPEIGSVWTECYRILRQGGALLAGVCNPLLFLFDVQEWDNGKLEVKYSIPYSDPEQLPQEQLAAKLAAGEPMEFGHSLESQIGGQIAAGFVIAGFYEDKAGGDLLDPYISTYMATRAVKLR</sequence>
<comment type="caution">
    <text evidence="2">The sequence shown here is derived from an EMBL/GenBank/DDBJ whole genome shotgun (WGS) entry which is preliminary data.</text>
</comment>
<accession>A0ABV5W0Z5</accession>
<evidence type="ECO:0000313" key="2">
    <source>
        <dbReference type="EMBL" id="MFB9754106.1"/>
    </source>
</evidence>
<dbReference type="SUPFAM" id="SSF53335">
    <property type="entry name" value="S-adenosyl-L-methionine-dependent methyltransferases"/>
    <property type="match status" value="1"/>
</dbReference>
<protein>
    <submittedName>
        <fullName evidence="2">Class I SAM-dependent methyltransferase</fullName>
        <ecNumber evidence="2">2.1.1.-</ecNumber>
    </submittedName>
</protein>
<evidence type="ECO:0000259" key="1">
    <source>
        <dbReference type="Pfam" id="PF08241"/>
    </source>
</evidence>
<dbReference type="EC" id="2.1.1.-" evidence="2"/>
<dbReference type="GO" id="GO:0032259">
    <property type="term" value="P:methylation"/>
    <property type="evidence" value="ECO:0007669"/>
    <property type="project" value="UniProtKB-KW"/>
</dbReference>
<evidence type="ECO:0000313" key="3">
    <source>
        <dbReference type="Proteomes" id="UP001589619"/>
    </source>
</evidence>
<dbReference type="GO" id="GO:0008168">
    <property type="term" value="F:methyltransferase activity"/>
    <property type="evidence" value="ECO:0007669"/>
    <property type="project" value="UniProtKB-KW"/>
</dbReference>
<dbReference type="InterPro" id="IPR029063">
    <property type="entry name" value="SAM-dependent_MTases_sf"/>
</dbReference>
<dbReference type="Pfam" id="PF08241">
    <property type="entry name" value="Methyltransf_11"/>
    <property type="match status" value="1"/>
</dbReference>
<name>A0ABV5W0Z5_9BACL</name>
<proteinExistence type="predicted"/>
<organism evidence="2 3">
    <name type="scientific">Paenibacillus hodogayensis</name>
    <dbReference type="NCBI Taxonomy" id="279208"/>
    <lineage>
        <taxon>Bacteria</taxon>
        <taxon>Bacillati</taxon>
        <taxon>Bacillota</taxon>
        <taxon>Bacilli</taxon>
        <taxon>Bacillales</taxon>
        <taxon>Paenibacillaceae</taxon>
        <taxon>Paenibacillus</taxon>
    </lineage>
</organism>
<keyword evidence="2" id="KW-0489">Methyltransferase</keyword>
<reference evidence="2 3" key="1">
    <citation type="submission" date="2024-09" db="EMBL/GenBank/DDBJ databases">
        <authorList>
            <person name="Sun Q."/>
            <person name="Mori K."/>
        </authorList>
    </citation>
    <scope>NUCLEOTIDE SEQUENCE [LARGE SCALE GENOMIC DNA]</scope>
    <source>
        <strain evidence="2 3">JCM 12520</strain>
    </source>
</reference>
<dbReference type="RefSeq" id="WP_344914343.1">
    <property type="nucleotide sequence ID" value="NZ_BAAAYO010000013.1"/>
</dbReference>
<keyword evidence="3" id="KW-1185">Reference proteome</keyword>